<name>A0AAV4KN19_9ACTN</name>
<proteinExistence type="predicted"/>
<keyword evidence="1" id="KW-1133">Transmembrane helix</keyword>
<reference evidence="2 3" key="1">
    <citation type="journal article" date="2014" name="Int. J. Syst. Evol. Microbiol.">
        <title>Complete genome sequence of Corynebacterium casei LMG S-19264T (=DSM 44701T), isolated from a smear-ripened cheese.</title>
        <authorList>
            <consortium name="US DOE Joint Genome Institute (JGI-PGF)"/>
            <person name="Walter F."/>
            <person name="Albersmeier A."/>
            <person name="Kalinowski J."/>
            <person name="Ruckert C."/>
        </authorList>
    </citation>
    <scope>NUCLEOTIDE SEQUENCE [LARGE SCALE GENOMIC DNA]</scope>
    <source>
        <strain evidence="2 3">JCM 4205</strain>
    </source>
</reference>
<dbReference type="Proteomes" id="UP000642014">
    <property type="component" value="Unassembled WGS sequence"/>
</dbReference>
<organism evidence="2 3">
    <name type="scientific">Streptomyces cinereoruber</name>
    <dbReference type="NCBI Taxonomy" id="67260"/>
    <lineage>
        <taxon>Bacteria</taxon>
        <taxon>Bacillati</taxon>
        <taxon>Actinomycetota</taxon>
        <taxon>Actinomycetes</taxon>
        <taxon>Kitasatosporales</taxon>
        <taxon>Streptomycetaceae</taxon>
        <taxon>Streptomyces</taxon>
    </lineage>
</organism>
<dbReference type="EMBL" id="BMSJ01000009">
    <property type="protein sequence ID" value="GGR39180.1"/>
    <property type="molecule type" value="Genomic_DNA"/>
</dbReference>
<evidence type="ECO:0000313" key="3">
    <source>
        <dbReference type="Proteomes" id="UP000642014"/>
    </source>
</evidence>
<feature type="transmembrane region" description="Helical" evidence="1">
    <location>
        <begin position="128"/>
        <end position="149"/>
    </location>
</feature>
<protein>
    <submittedName>
        <fullName evidence="2">Uncharacterized protein</fullName>
    </submittedName>
</protein>
<feature type="transmembrane region" description="Helical" evidence="1">
    <location>
        <begin position="62"/>
        <end position="91"/>
    </location>
</feature>
<gene>
    <name evidence="2" type="ORF">GCM10010497_47920</name>
</gene>
<evidence type="ECO:0000313" key="2">
    <source>
        <dbReference type="EMBL" id="GGR39180.1"/>
    </source>
</evidence>
<accession>A0AAV4KN19</accession>
<dbReference type="AlphaFoldDB" id="A0AAV4KN19"/>
<keyword evidence="1" id="KW-0812">Transmembrane</keyword>
<comment type="caution">
    <text evidence="2">The sequence shown here is derived from an EMBL/GenBank/DDBJ whole genome shotgun (WGS) entry which is preliminary data.</text>
</comment>
<sequence length="158" mass="16327">MQGGVGQDLRHLPGVRDGEGDEVEAFGPYGAGHGGLFGHRGIVARGPSIDAPRGYKGRTTRAAVILGLTGVAGYVDPFLGLLVLILGLGLLWSSDAWTRSTKLLATALVVLNPLAFVLFGVSGRMGPIEVLVLLAAGVALPVAAAIRLIRTARPTRTP</sequence>
<feature type="transmembrane region" description="Helical" evidence="1">
    <location>
        <begin position="103"/>
        <end position="122"/>
    </location>
</feature>
<evidence type="ECO:0000256" key="1">
    <source>
        <dbReference type="SAM" id="Phobius"/>
    </source>
</evidence>
<keyword evidence="1" id="KW-0472">Membrane</keyword>